<dbReference type="GeneID" id="14444680"/>
<evidence type="ECO:0000313" key="1">
    <source>
        <dbReference type="EMBL" id="AFX93500.1"/>
    </source>
</evidence>
<organism evidence="1 2">
    <name type="scientific">Serratia phage phiMAM1</name>
    <dbReference type="NCBI Taxonomy" id="1262513"/>
    <lineage>
        <taxon>Viruses</taxon>
        <taxon>Duplodnaviria</taxon>
        <taxon>Heunggongvirae</taxon>
        <taxon>Uroviricota</taxon>
        <taxon>Caudoviricetes</taxon>
        <taxon>Pantevenvirales</taxon>
        <taxon>Ackermannviridae</taxon>
        <taxon>Miltonvirus</taxon>
        <taxon>Miltonvirus MAM1</taxon>
    </lineage>
</organism>
<evidence type="ECO:0000313" key="2">
    <source>
        <dbReference type="Proteomes" id="UP000010363"/>
    </source>
</evidence>
<protein>
    <submittedName>
        <fullName evidence="1">Uncharacterized protein</fullName>
    </submittedName>
</protein>
<reference evidence="1 2" key="1">
    <citation type="journal article" date="2012" name="J. Virol.">
        <title>Complete Genome Sequence of Serratia plymuthica Bacteriophage MAM1.</title>
        <authorList>
            <person name="Matilla M.A."/>
            <person name="Salmond G.P."/>
        </authorList>
    </citation>
    <scope>NUCLEOTIDE SEQUENCE [LARGE SCALE GENOMIC DNA]</scope>
</reference>
<dbReference type="KEGG" id="vg:14444680"/>
<sequence>MSEELDEVIEVHKVVGVEPDDGGRVALLFEGGGSTTISVSKQIQMGIDGPGVLRYYGSGREEFDKIEG</sequence>
<dbReference type="Proteomes" id="UP000010363">
    <property type="component" value="Segment"/>
</dbReference>
<name>K7YXR8_9CAUD</name>
<accession>K7YXR8</accession>
<gene>
    <name evidence="1" type="ORF">MAM_032</name>
</gene>
<dbReference type="EMBL" id="JX878496">
    <property type="protein sequence ID" value="AFX93500.1"/>
    <property type="molecule type" value="Genomic_DNA"/>
</dbReference>
<dbReference type="RefSeq" id="YP_007349011.1">
    <property type="nucleotide sequence ID" value="NC_020083.1"/>
</dbReference>
<proteinExistence type="predicted"/>
<keyword evidence="2" id="KW-1185">Reference proteome</keyword>